<gene>
    <name evidence="4" type="ORF">DCM90_08015</name>
</gene>
<dbReference type="GO" id="GO:0043590">
    <property type="term" value="C:bacterial nucleoid"/>
    <property type="evidence" value="ECO:0007669"/>
    <property type="project" value="UniProtKB-UniRule"/>
</dbReference>
<dbReference type="PANTHER" id="PTHR33449">
    <property type="entry name" value="NUCLEOID-ASSOCIATED PROTEIN YBAB"/>
    <property type="match status" value="1"/>
</dbReference>
<protein>
    <recommendedName>
        <fullName evidence="2">Nucleoid-associated protein DCM90_08015</fullName>
    </recommendedName>
</protein>
<dbReference type="GO" id="GO:0005829">
    <property type="term" value="C:cytosol"/>
    <property type="evidence" value="ECO:0007669"/>
    <property type="project" value="TreeGrafter"/>
</dbReference>
<dbReference type="PIRSF" id="PIRSF004555">
    <property type="entry name" value="UCP004555"/>
    <property type="match status" value="1"/>
</dbReference>
<dbReference type="NCBIfam" id="TIGR00103">
    <property type="entry name" value="DNA_YbaB_EbfC"/>
    <property type="match status" value="1"/>
</dbReference>
<accession>A0A2V1MZ77</accession>
<comment type="caution">
    <text evidence="4">The sequence shown here is derived from an EMBL/GenBank/DDBJ whole genome shotgun (WGS) entry which is preliminary data.</text>
</comment>
<feature type="region of interest" description="Disordered" evidence="3">
    <location>
        <begin position="1"/>
        <end position="25"/>
    </location>
</feature>
<dbReference type="GO" id="GO:0003677">
    <property type="term" value="F:DNA binding"/>
    <property type="evidence" value="ECO:0007669"/>
    <property type="project" value="UniProtKB-UniRule"/>
</dbReference>
<feature type="compositionally biased region" description="Low complexity" evidence="3">
    <location>
        <begin position="7"/>
        <end position="22"/>
    </location>
</feature>
<comment type="subunit">
    <text evidence="2">Homodimer.</text>
</comment>
<evidence type="ECO:0000313" key="5">
    <source>
        <dbReference type="Proteomes" id="UP000245080"/>
    </source>
</evidence>
<dbReference type="Gene3D" id="3.30.1310.10">
    <property type="entry name" value="Nucleoid-associated protein YbaB-like domain"/>
    <property type="match status" value="1"/>
</dbReference>
<keyword evidence="5" id="KW-1185">Reference proteome</keyword>
<comment type="subcellular location">
    <subcellularLocation>
        <location evidence="2">Cytoplasm</location>
        <location evidence="2">Nucleoid</location>
    </subcellularLocation>
</comment>
<dbReference type="Pfam" id="PF02575">
    <property type="entry name" value="YbaB_DNA_bd"/>
    <property type="match status" value="1"/>
</dbReference>
<organism evidence="4 5">
    <name type="scientific">Levilactobacillus bambusae</name>
    <dbReference type="NCBI Taxonomy" id="2024736"/>
    <lineage>
        <taxon>Bacteria</taxon>
        <taxon>Bacillati</taxon>
        <taxon>Bacillota</taxon>
        <taxon>Bacilli</taxon>
        <taxon>Lactobacillales</taxon>
        <taxon>Lactobacillaceae</taxon>
        <taxon>Levilactobacillus</taxon>
    </lineage>
</organism>
<dbReference type="OrthoDB" id="9795263at2"/>
<dbReference type="InterPro" id="IPR036894">
    <property type="entry name" value="YbaB-like_sf"/>
</dbReference>
<name>A0A2V1MZ77_9LACO</name>
<keyword evidence="1 2" id="KW-0238">DNA-binding</keyword>
<evidence type="ECO:0000256" key="2">
    <source>
        <dbReference type="HAMAP-Rule" id="MF_00274"/>
    </source>
</evidence>
<dbReference type="SUPFAM" id="SSF82607">
    <property type="entry name" value="YbaB-like"/>
    <property type="match status" value="1"/>
</dbReference>
<reference evidence="4 5" key="1">
    <citation type="journal article" date="2018" name="Int. J. Syst. Evol. Microbiol.">
        <title>Lactobacillus bambusae sp. nov., isolated from a traditional fermented Ma-bamboo shoots of Taiwan.</title>
        <authorList>
            <person name="Wang L.-T."/>
        </authorList>
    </citation>
    <scope>NUCLEOTIDE SEQUENCE [LARGE SCALE GENOMIC DNA]</scope>
    <source>
        <strain evidence="4 5">BS-W1</strain>
    </source>
</reference>
<dbReference type="Proteomes" id="UP000245080">
    <property type="component" value="Unassembled WGS sequence"/>
</dbReference>
<evidence type="ECO:0000256" key="3">
    <source>
        <dbReference type="SAM" id="MobiDB-lite"/>
    </source>
</evidence>
<dbReference type="PANTHER" id="PTHR33449:SF1">
    <property type="entry name" value="NUCLEOID-ASSOCIATED PROTEIN YBAB"/>
    <property type="match status" value="1"/>
</dbReference>
<evidence type="ECO:0000313" key="4">
    <source>
        <dbReference type="EMBL" id="PWF99389.1"/>
    </source>
</evidence>
<dbReference type="EMBL" id="QCXQ01000006">
    <property type="protein sequence ID" value="PWF99389.1"/>
    <property type="molecule type" value="Genomic_DNA"/>
</dbReference>
<comment type="similarity">
    <text evidence="2">Belongs to the YbaB/EbfC family.</text>
</comment>
<dbReference type="InterPro" id="IPR004401">
    <property type="entry name" value="YbaB/EbfC"/>
</dbReference>
<sequence length="102" mass="11257">MPGMGNMMKQMRQMQQQMQQDQAALDATEFTGKAPDDMVVVTFTGDRTMKDIQMKPEVIDPDDPDMLGDLITAAVNDAMKQISDQTQQTLGKYTAGMNIPGL</sequence>
<evidence type="ECO:0000256" key="1">
    <source>
        <dbReference type="ARBA" id="ARBA00023125"/>
    </source>
</evidence>
<keyword evidence="2" id="KW-0963">Cytoplasm</keyword>
<proteinExistence type="inferred from homology"/>
<comment type="function">
    <text evidence="2">Binds to DNA and alters its conformation. May be involved in regulation of gene expression, nucleoid organization and DNA protection.</text>
</comment>
<dbReference type="AlphaFoldDB" id="A0A2V1MZ77"/>
<dbReference type="RefSeq" id="WP_109250847.1">
    <property type="nucleotide sequence ID" value="NZ_QCXQ01000006.1"/>
</dbReference>
<dbReference type="HAMAP" id="MF_00274">
    <property type="entry name" value="DNA_YbaB_EbfC"/>
    <property type="match status" value="1"/>
</dbReference>